<keyword evidence="1" id="KW-0732">Signal</keyword>
<feature type="chain" id="PRO_5025483657" evidence="1">
    <location>
        <begin position="20"/>
        <end position="319"/>
    </location>
</feature>
<sequence length="319" mass="34708">MRWHAGVPCRRALWHAATAAVLLTAVYRLSQLSDGPPVIVTESSGPPHCSELSIVCLADSQPAQATRSLEEVLEALSSHRQHAVLAGHSRLRQVFEQLQPLLGAQLRSRSDRPPPLADVDDPRAPPLANNSVCLAAVPKLHLKTLWCSMAADRGQFLLDFRWRHLSEGVSELLERLAARPPDRLVLAHGLYQAKAAVDVAQLKSQLPEIVSKLQRLQRLGTDTLAMLEAGSSAHAELQLPWTDDSLLVVNGLLTEALVAAGVPLWSAHLPLVLRWLLTDCRRPPPAASAECHPNHMHNNAATNLQLAFQLLSVITSGPS</sequence>
<reference evidence="2 3" key="1">
    <citation type="submission" date="2019-07" db="EMBL/GenBank/DDBJ databases">
        <title>Draft genome assembly of a fouling barnacle, Amphibalanus amphitrite (Darwin, 1854): The first reference genome for Thecostraca.</title>
        <authorList>
            <person name="Kim W."/>
        </authorList>
    </citation>
    <scope>NUCLEOTIDE SEQUENCE [LARGE SCALE GENOMIC DNA]</scope>
    <source>
        <strain evidence="2">SNU_AA5</strain>
        <tissue evidence="2">Soma without cirri and trophi</tissue>
    </source>
</reference>
<comment type="caution">
    <text evidence="2">The sequence shown here is derived from an EMBL/GenBank/DDBJ whole genome shotgun (WGS) entry which is preliminary data.</text>
</comment>
<proteinExistence type="predicted"/>
<evidence type="ECO:0000313" key="2">
    <source>
        <dbReference type="EMBL" id="KAF0296915.1"/>
    </source>
</evidence>
<organism evidence="2 3">
    <name type="scientific">Amphibalanus amphitrite</name>
    <name type="common">Striped barnacle</name>
    <name type="synonym">Balanus amphitrite</name>
    <dbReference type="NCBI Taxonomy" id="1232801"/>
    <lineage>
        <taxon>Eukaryota</taxon>
        <taxon>Metazoa</taxon>
        <taxon>Ecdysozoa</taxon>
        <taxon>Arthropoda</taxon>
        <taxon>Crustacea</taxon>
        <taxon>Multicrustacea</taxon>
        <taxon>Cirripedia</taxon>
        <taxon>Thoracica</taxon>
        <taxon>Thoracicalcarea</taxon>
        <taxon>Balanomorpha</taxon>
        <taxon>Balanoidea</taxon>
        <taxon>Balanidae</taxon>
        <taxon>Amphibalaninae</taxon>
        <taxon>Amphibalanus</taxon>
    </lineage>
</organism>
<accession>A0A6A4VRQ8</accession>
<dbReference type="EMBL" id="VIIS01001525">
    <property type="protein sequence ID" value="KAF0296915.1"/>
    <property type="molecule type" value="Genomic_DNA"/>
</dbReference>
<name>A0A6A4VRQ8_AMPAM</name>
<gene>
    <name evidence="2" type="ORF">FJT64_005654</name>
</gene>
<keyword evidence="3" id="KW-1185">Reference proteome</keyword>
<dbReference type="AlphaFoldDB" id="A0A6A4VRQ8"/>
<dbReference type="Proteomes" id="UP000440578">
    <property type="component" value="Unassembled WGS sequence"/>
</dbReference>
<evidence type="ECO:0000313" key="3">
    <source>
        <dbReference type="Proteomes" id="UP000440578"/>
    </source>
</evidence>
<protein>
    <submittedName>
        <fullName evidence="2">Uncharacterized protein</fullName>
    </submittedName>
</protein>
<evidence type="ECO:0000256" key="1">
    <source>
        <dbReference type="SAM" id="SignalP"/>
    </source>
</evidence>
<feature type="signal peptide" evidence="1">
    <location>
        <begin position="1"/>
        <end position="19"/>
    </location>
</feature>